<dbReference type="EMBL" id="HF936612">
    <property type="protein sequence ID" value="CCX34709.1"/>
    <property type="molecule type" value="Genomic_DNA"/>
</dbReference>
<evidence type="ECO:0000313" key="1">
    <source>
        <dbReference type="EMBL" id="CCX34709.1"/>
    </source>
</evidence>
<dbReference type="Proteomes" id="UP000018144">
    <property type="component" value="Unassembled WGS sequence"/>
</dbReference>
<proteinExistence type="predicted"/>
<accession>U4LST3</accession>
<gene>
    <name evidence="1" type="ORF">PCON_04216</name>
</gene>
<evidence type="ECO:0000313" key="2">
    <source>
        <dbReference type="Proteomes" id="UP000018144"/>
    </source>
</evidence>
<organism evidence="1 2">
    <name type="scientific">Pyronema omphalodes (strain CBS 100304)</name>
    <name type="common">Pyronema confluens</name>
    <dbReference type="NCBI Taxonomy" id="1076935"/>
    <lineage>
        <taxon>Eukaryota</taxon>
        <taxon>Fungi</taxon>
        <taxon>Dikarya</taxon>
        <taxon>Ascomycota</taxon>
        <taxon>Pezizomycotina</taxon>
        <taxon>Pezizomycetes</taxon>
        <taxon>Pezizales</taxon>
        <taxon>Pyronemataceae</taxon>
        <taxon>Pyronema</taxon>
    </lineage>
</organism>
<name>U4LST3_PYROM</name>
<reference evidence="1 2" key="1">
    <citation type="journal article" date="2013" name="PLoS Genet.">
        <title>The genome and development-dependent transcriptomes of Pyronema confluens: a window into fungal evolution.</title>
        <authorList>
            <person name="Traeger S."/>
            <person name="Altegoer F."/>
            <person name="Freitag M."/>
            <person name="Gabaldon T."/>
            <person name="Kempken F."/>
            <person name="Kumar A."/>
            <person name="Marcet-Houben M."/>
            <person name="Poggeler S."/>
            <person name="Stajich J.E."/>
            <person name="Nowrousian M."/>
        </authorList>
    </citation>
    <scope>NUCLEOTIDE SEQUENCE [LARGE SCALE GENOMIC DNA]</scope>
    <source>
        <strain evidence="2">CBS 100304</strain>
        <tissue evidence="1">Vegetative mycelium</tissue>
    </source>
</reference>
<keyword evidence="2" id="KW-1185">Reference proteome</keyword>
<sequence length="10" mass="1278">MWLHTVSQYN</sequence>
<protein>
    <submittedName>
        <fullName evidence="1">Uncharacterized protein</fullName>
    </submittedName>
</protein>